<evidence type="ECO:0000256" key="4">
    <source>
        <dbReference type="ARBA" id="ARBA00022989"/>
    </source>
</evidence>
<evidence type="ECO:0000256" key="2">
    <source>
        <dbReference type="ARBA" id="ARBA00022475"/>
    </source>
</evidence>
<feature type="transmembrane region" description="Helical" evidence="6">
    <location>
        <begin position="37"/>
        <end position="58"/>
    </location>
</feature>
<dbReference type="EC" id="1.-.-.-" evidence="7"/>
<dbReference type="GO" id="GO:0005886">
    <property type="term" value="C:plasma membrane"/>
    <property type="evidence" value="ECO:0007669"/>
    <property type="project" value="UniProtKB-SubCell"/>
</dbReference>
<evidence type="ECO:0000256" key="1">
    <source>
        <dbReference type="ARBA" id="ARBA00004651"/>
    </source>
</evidence>
<dbReference type="InterPro" id="IPR038730">
    <property type="entry name" value="HyfE-like"/>
</dbReference>
<name>A0A1J5R990_9ZZZZ</name>
<dbReference type="AlphaFoldDB" id="A0A1J5R990"/>
<sequence>MPIAEHMPIAQQLLNLFAALLLLIAFAMLSQRRILSLINLFALQGVILTLSIADSAWLTHQHHLYYSAALTLIIKVLILPWLLHRLIRRLNIEWDVETLINIPTTMLIGIMLVVFAFNLALPISQLSDTILRNTLGIATASVLLSFMMMITRRKAVPQVIGFLAMENGLFFAATSATYGMPMVVELGVALDVLVGMFIFGIFFFHIRETFDSLDIRNMEKLKED</sequence>
<proteinExistence type="predicted"/>
<feature type="transmembrane region" description="Helical" evidence="6">
    <location>
        <begin position="64"/>
        <end position="83"/>
    </location>
</feature>
<protein>
    <submittedName>
        <fullName evidence="7">Hydrogenase-4 component E</fullName>
        <ecNumber evidence="7">1.-.-.-</ecNumber>
    </submittedName>
</protein>
<feature type="transmembrane region" description="Helical" evidence="6">
    <location>
        <begin position="186"/>
        <end position="206"/>
    </location>
</feature>
<feature type="transmembrane region" description="Helical" evidence="6">
    <location>
        <begin position="104"/>
        <end position="124"/>
    </location>
</feature>
<dbReference type="EMBL" id="MLJW01000363">
    <property type="protein sequence ID" value="OIQ88668.1"/>
    <property type="molecule type" value="Genomic_DNA"/>
</dbReference>
<comment type="caution">
    <text evidence="7">The sequence shown here is derived from an EMBL/GenBank/DDBJ whole genome shotgun (WGS) entry which is preliminary data.</text>
</comment>
<organism evidence="7">
    <name type="scientific">mine drainage metagenome</name>
    <dbReference type="NCBI Taxonomy" id="410659"/>
    <lineage>
        <taxon>unclassified sequences</taxon>
        <taxon>metagenomes</taxon>
        <taxon>ecological metagenomes</taxon>
    </lineage>
</organism>
<comment type="subcellular location">
    <subcellularLocation>
        <location evidence="1">Cell membrane</location>
        <topology evidence="1">Multi-pass membrane protein</topology>
    </subcellularLocation>
</comment>
<dbReference type="PANTHER" id="PTHR38601:SF1">
    <property type="entry name" value="HYDROGENASE-4 COMPONENT E"/>
    <property type="match status" value="1"/>
</dbReference>
<accession>A0A1J5R990</accession>
<keyword evidence="2" id="KW-1003">Cell membrane</keyword>
<keyword evidence="7" id="KW-0560">Oxidoreductase</keyword>
<keyword evidence="5 6" id="KW-0472">Membrane</keyword>
<evidence type="ECO:0000313" key="7">
    <source>
        <dbReference type="EMBL" id="OIQ88668.1"/>
    </source>
</evidence>
<gene>
    <name evidence="7" type="primary">hyfE_8</name>
    <name evidence="7" type="ORF">GALL_294510</name>
</gene>
<feature type="transmembrane region" description="Helical" evidence="6">
    <location>
        <begin position="12"/>
        <end position="30"/>
    </location>
</feature>
<evidence type="ECO:0000256" key="6">
    <source>
        <dbReference type="SAM" id="Phobius"/>
    </source>
</evidence>
<feature type="transmembrane region" description="Helical" evidence="6">
    <location>
        <begin position="130"/>
        <end position="147"/>
    </location>
</feature>
<reference evidence="7" key="1">
    <citation type="submission" date="2016-10" db="EMBL/GenBank/DDBJ databases">
        <title>Sequence of Gallionella enrichment culture.</title>
        <authorList>
            <person name="Poehlein A."/>
            <person name="Muehling M."/>
            <person name="Daniel R."/>
        </authorList>
    </citation>
    <scope>NUCLEOTIDE SEQUENCE</scope>
</reference>
<evidence type="ECO:0000256" key="3">
    <source>
        <dbReference type="ARBA" id="ARBA00022692"/>
    </source>
</evidence>
<keyword evidence="4 6" id="KW-1133">Transmembrane helix</keyword>
<evidence type="ECO:0000256" key="5">
    <source>
        <dbReference type="ARBA" id="ARBA00023136"/>
    </source>
</evidence>
<dbReference type="GO" id="GO:0016491">
    <property type="term" value="F:oxidoreductase activity"/>
    <property type="evidence" value="ECO:0007669"/>
    <property type="project" value="UniProtKB-KW"/>
</dbReference>
<keyword evidence="3 6" id="KW-0812">Transmembrane</keyword>
<feature type="transmembrane region" description="Helical" evidence="6">
    <location>
        <begin position="159"/>
        <end position="180"/>
    </location>
</feature>
<dbReference type="PANTHER" id="PTHR38601">
    <property type="entry name" value="HYDROGENASE-4 COMPONENT E"/>
    <property type="match status" value="1"/>
</dbReference>